<comment type="subcellular location">
    <subcellularLocation>
        <location evidence="3">Cell projection</location>
        <location evidence="3">Cilium membrane</location>
        <topology evidence="3">Peripheral membrane protein</topology>
        <orientation evidence="3">Cytoplasmic side</orientation>
    </subcellularLocation>
    <subcellularLocation>
        <location evidence="2">Cytoplasm</location>
        <location evidence="2">Cytoskeleton</location>
        <location evidence="2">Cilium axoneme</location>
    </subcellularLocation>
    <subcellularLocation>
        <location evidence="1">Cytoplasm</location>
        <location evidence="1">Cytoskeleton</location>
        <location evidence="1">Cilium basal body</location>
    </subcellularLocation>
</comment>
<proteinExistence type="inferred from homology"/>
<evidence type="ECO:0000256" key="19">
    <source>
        <dbReference type="RuleBase" id="RU003925"/>
    </source>
</evidence>
<keyword evidence="7" id="KW-0963">Cytoplasm</keyword>
<dbReference type="FunFam" id="3.40.50.300:FF:000457">
    <property type="entry name" value="ADP-ribosylation factor-like protein 6"/>
    <property type="match status" value="1"/>
</dbReference>
<keyword evidence="18" id="KW-0479">Metal-binding</keyword>
<accession>A0A0D2L0B8</accession>
<dbReference type="OrthoDB" id="442317at2759"/>
<dbReference type="GO" id="GO:0046872">
    <property type="term" value="F:metal ion binding"/>
    <property type="evidence" value="ECO:0007669"/>
    <property type="project" value="UniProtKB-KW"/>
</dbReference>
<dbReference type="InterPro" id="IPR027417">
    <property type="entry name" value="P-loop_NTPase"/>
</dbReference>
<evidence type="ECO:0000256" key="8">
    <source>
        <dbReference type="ARBA" id="ARBA00022707"/>
    </source>
</evidence>
<sequence length="183" mass="20214">MGLLQKLLDLLGLGGKKVNVLVVGLDNSGKTTTIERLKPRSKQSVEVAPTVGFNVDEFQRGGLKFTAFDMSGAGRYRVLWEQYYQEAQAVVFVIDSADKLRLVVAKDELDNMLGHPQLGRGVPLLLLANKRDLPTALSPVEIAQALRLEDIRQRPWQIVPSNALTGDGLDRGIEWLAGKLLQR</sequence>
<evidence type="ECO:0000256" key="12">
    <source>
        <dbReference type="ARBA" id="ARBA00023134"/>
    </source>
</evidence>
<evidence type="ECO:0000256" key="7">
    <source>
        <dbReference type="ARBA" id="ARBA00022490"/>
    </source>
</evidence>
<evidence type="ECO:0000256" key="2">
    <source>
        <dbReference type="ARBA" id="ARBA00004430"/>
    </source>
</evidence>
<dbReference type="RefSeq" id="XP_013899898.1">
    <property type="nucleotide sequence ID" value="XM_014044444.1"/>
</dbReference>
<feature type="binding site" evidence="17">
    <location>
        <begin position="129"/>
        <end position="132"/>
    </location>
    <ligand>
        <name>GTP</name>
        <dbReference type="ChEBI" id="CHEBI:37565"/>
    </ligand>
</feature>
<evidence type="ECO:0000256" key="17">
    <source>
        <dbReference type="PIRSR" id="PIRSR606689-1"/>
    </source>
</evidence>
<feature type="binding site" evidence="17">
    <location>
        <begin position="24"/>
        <end position="31"/>
    </location>
    <ligand>
        <name>GTP</name>
        <dbReference type="ChEBI" id="CHEBI:37565"/>
    </ligand>
</feature>
<dbReference type="GO" id="GO:0030030">
    <property type="term" value="P:cell projection organization"/>
    <property type="evidence" value="ECO:0007669"/>
    <property type="project" value="UniProtKB-KW"/>
</dbReference>
<dbReference type="GeneID" id="25739962"/>
<feature type="binding site" evidence="18">
    <location>
        <position position="50"/>
    </location>
    <ligand>
        <name>Mg(2+)</name>
        <dbReference type="ChEBI" id="CHEBI:18420"/>
    </ligand>
</feature>
<feature type="binding site" evidence="17">
    <location>
        <position position="72"/>
    </location>
    <ligand>
        <name>GTP</name>
        <dbReference type="ChEBI" id="CHEBI:37565"/>
    </ligand>
</feature>
<keyword evidence="15" id="KW-0966">Cell projection</keyword>
<keyword evidence="11" id="KW-0931">ER-Golgi transport</keyword>
<keyword evidence="18" id="KW-0460">Magnesium</keyword>
<gene>
    <name evidence="20" type="ORF">MNEG_7086</name>
</gene>
<dbReference type="EMBL" id="KK101441">
    <property type="protein sequence ID" value="KIZ00879.1"/>
    <property type="molecule type" value="Genomic_DNA"/>
</dbReference>
<dbReference type="InterPro" id="IPR005225">
    <property type="entry name" value="Small_GTP-bd"/>
</dbReference>
<comment type="similarity">
    <text evidence="4 19">Belongs to the small GTPase superfamily. Arf family.</text>
</comment>
<evidence type="ECO:0000256" key="1">
    <source>
        <dbReference type="ARBA" id="ARBA00004120"/>
    </source>
</evidence>
<keyword evidence="16" id="KW-0449">Lipoprotein</keyword>
<dbReference type="NCBIfam" id="TIGR00231">
    <property type="entry name" value="small_GTP"/>
    <property type="match status" value="1"/>
</dbReference>
<dbReference type="SMART" id="SM00175">
    <property type="entry name" value="RAB"/>
    <property type="match status" value="1"/>
</dbReference>
<keyword evidence="11" id="KW-0813">Transport</keyword>
<dbReference type="SMART" id="SM00177">
    <property type="entry name" value="ARF"/>
    <property type="match status" value="1"/>
</dbReference>
<evidence type="ECO:0000256" key="13">
    <source>
        <dbReference type="ARBA" id="ARBA00023136"/>
    </source>
</evidence>
<keyword evidence="6" id="KW-1003">Cell membrane</keyword>
<dbReference type="SMART" id="SM00178">
    <property type="entry name" value="SAR"/>
    <property type="match status" value="1"/>
</dbReference>
<evidence type="ECO:0000256" key="6">
    <source>
        <dbReference type="ARBA" id="ARBA00022475"/>
    </source>
</evidence>
<dbReference type="KEGG" id="mng:MNEG_7086"/>
<evidence type="ECO:0000256" key="15">
    <source>
        <dbReference type="ARBA" id="ARBA00023273"/>
    </source>
</evidence>
<dbReference type="AlphaFoldDB" id="A0A0D2L0B8"/>
<protein>
    <recommendedName>
        <fullName evidence="5">ADP-ribosylation factor-like protein 6</fullName>
    </recommendedName>
</protein>
<evidence type="ECO:0000256" key="16">
    <source>
        <dbReference type="ARBA" id="ARBA00023288"/>
    </source>
</evidence>
<dbReference type="GO" id="GO:0005525">
    <property type="term" value="F:GTP binding"/>
    <property type="evidence" value="ECO:0007669"/>
    <property type="project" value="UniProtKB-KW"/>
</dbReference>
<evidence type="ECO:0000256" key="14">
    <source>
        <dbReference type="ARBA" id="ARBA00023212"/>
    </source>
</evidence>
<dbReference type="GO" id="GO:0016192">
    <property type="term" value="P:vesicle-mediated transport"/>
    <property type="evidence" value="ECO:0007669"/>
    <property type="project" value="UniProtKB-KW"/>
</dbReference>
<keyword evidence="14" id="KW-0206">Cytoskeleton</keyword>
<evidence type="ECO:0000256" key="3">
    <source>
        <dbReference type="ARBA" id="ARBA00004522"/>
    </source>
</evidence>
<evidence type="ECO:0000256" key="10">
    <source>
        <dbReference type="ARBA" id="ARBA00022794"/>
    </source>
</evidence>
<evidence type="ECO:0000313" key="21">
    <source>
        <dbReference type="Proteomes" id="UP000054498"/>
    </source>
</evidence>
<dbReference type="STRING" id="145388.A0A0D2L0B8"/>
<name>A0A0D2L0B8_9CHLO</name>
<dbReference type="GO" id="GO:0005930">
    <property type="term" value="C:axoneme"/>
    <property type="evidence" value="ECO:0007669"/>
    <property type="project" value="UniProtKB-SubCell"/>
</dbReference>
<dbReference type="Gene3D" id="3.40.50.300">
    <property type="entry name" value="P-loop containing nucleotide triphosphate hydrolases"/>
    <property type="match status" value="1"/>
</dbReference>
<dbReference type="InterPro" id="IPR024156">
    <property type="entry name" value="Small_GTPase_ARF"/>
</dbReference>
<keyword evidence="12 17" id="KW-0342">GTP-binding</keyword>
<evidence type="ECO:0000256" key="4">
    <source>
        <dbReference type="ARBA" id="ARBA00010290"/>
    </source>
</evidence>
<evidence type="ECO:0000256" key="18">
    <source>
        <dbReference type="PIRSR" id="PIRSR606689-2"/>
    </source>
</evidence>
<feature type="binding site" evidence="18">
    <location>
        <position position="31"/>
    </location>
    <ligand>
        <name>Mg(2+)</name>
        <dbReference type="ChEBI" id="CHEBI:18420"/>
    </ligand>
</feature>
<dbReference type="Pfam" id="PF00025">
    <property type="entry name" value="Arf"/>
    <property type="match status" value="1"/>
</dbReference>
<evidence type="ECO:0000256" key="11">
    <source>
        <dbReference type="ARBA" id="ARBA00022892"/>
    </source>
</evidence>
<dbReference type="InterPro" id="IPR006689">
    <property type="entry name" value="Small_GTPase_ARF/SAR"/>
</dbReference>
<evidence type="ECO:0000256" key="5">
    <source>
        <dbReference type="ARBA" id="ARBA00019766"/>
    </source>
</evidence>
<keyword evidence="8" id="KW-0519">Myristate</keyword>
<dbReference type="SUPFAM" id="SSF52540">
    <property type="entry name" value="P-loop containing nucleoside triphosphate hydrolases"/>
    <property type="match status" value="1"/>
</dbReference>
<dbReference type="Proteomes" id="UP000054498">
    <property type="component" value="Unassembled WGS sequence"/>
</dbReference>
<dbReference type="PANTHER" id="PTHR11711">
    <property type="entry name" value="ADP RIBOSYLATION FACTOR-RELATED"/>
    <property type="match status" value="1"/>
</dbReference>
<organism evidence="20 21">
    <name type="scientific">Monoraphidium neglectum</name>
    <dbReference type="NCBI Taxonomy" id="145388"/>
    <lineage>
        <taxon>Eukaryota</taxon>
        <taxon>Viridiplantae</taxon>
        <taxon>Chlorophyta</taxon>
        <taxon>core chlorophytes</taxon>
        <taxon>Chlorophyceae</taxon>
        <taxon>CS clade</taxon>
        <taxon>Sphaeropleales</taxon>
        <taxon>Selenastraceae</taxon>
        <taxon>Monoraphidium</taxon>
    </lineage>
</organism>
<reference evidence="20 21" key="1">
    <citation type="journal article" date="2013" name="BMC Genomics">
        <title>Reconstruction of the lipid metabolism for the microalga Monoraphidium neglectum from its genome sequence reveals characteristics suitable for biofuel production.</title>
        <authorList>
            <person name="Bogen C."/>
            <person name="Al-Dilaimi A."/>
            <person name="Albersmeier A."/>
            <person name="Wichmann J."/>
            <person name="Grundmann M."/>
            <person name="Rupp O."/>
            <person name="Lauersen K.J."/>
            <person name="Blifernez-Klassen O."/>
            <person name="Kalinowski J."/>
            <person name="Goesmann A."/>
            <person name="Mussgnug J.H."/>
            <person name="Kruse O."/>
        </authorList>
    </citation>
    <scope>NUCLEOTIDE SEQUENCE [LARGE SCALE GENOMIC DNA]</scope>
    <source>
        <strain evidence="20 21">SAG 48.87</strain>
    </source>
</reference>
<keyword evidence="9 17" id="KW-0547">Nucleotide-binding</keyword>
<dbReference type="GO" id="GO:0060170">
    <property type="term" value="C:ciliary membrane"/>
    <property type="evidence" value="ECO:0007669"/>
    <property type="project" value="UniProtKB-SubCell"/>
</dbReference>
<keyword evidence="21" id="KW-1185">Reference proteome</keyword>
<dbReference type="PROSITE" id="PS51417">
    <property type="entry name" value="ARF"/>
    <property type="match status" value="1"/>
</dbReference>
<keyword evidence="10" id="KW-0970">Cilium biogenesis/degradation</keyword>
<evidence type="ECO:0000313" key="20">
    <source>
        <dbReference type="EMBL" id="KIZ00879.1"/>
    </source>
</evidence>
<dbReference type="PRINTS" id="PR00328">
    <property type="entry name" value="SAR1GTPBP"/>
</dbReference>
<evidence type="ECO:0000256" key="9">
    <source>
        <dbReference type="ARBA" id="ARBA00022741"/>
    </source>
</evidence>
<dbReference type="GO" id="GO:0003924">
    <property type="term" value="F:GTPase activity"/>
    <property type="evidence" value="ECO:0007669"/>
    <property type="project" value="InterPro"/>
</dbReference>
<keyword evidence="13" id="KW-0472">Membrane</keyword>